<evidence type="ECO:0000313" key="2">
    <source>
        <dbReference type="Proteomes" id="UP000054270"/>
    </source>
</evidence>
<dbReference type="STRING" id="945553.A0A0D2PHB7"/>
<sequence length="140" mass="15482">LGFWDTNHNAGFYAPVSIFPNAPKDLIFHFEALCVLSALSHIHQTSRPSQRIVIHTDSSNTFDIFNSMRCQAAYNHILKSAVDIIMAGSHDLRVLHISGTLNGVADSLSRFEFTRANRIAPGITIRPFQPPQVALGPSKK</sequence>
<gene>
    <name evidence="1" type="ORF">HYPSUDRAFT_113779</name>
</gene>
<dbReference type="Proteomes" id="UP000054270">
    <property type="component" value="Unassembled WGS sequence"/>
</dbReference>
<organism evidence="1 2">
    <name type="scientific">Hypholoma sublateritium (strain FD-334 SS-4)</name>
    <dbReference type="NCBI Taxonomy" id="945553"/>
    <lineage>
        <taxon>Eukaryota</taxon>
        <taxon>Fungi</taxon>
        <taxon>Dikarya</taxon>
        <taxon>Basidiomycota</taxon>
        <taxon>Agaricomycotina</taxon>
        <taxon>Agaricomycetes</taxon>
        <taxon>Agaricomycetidae</taxon>
        <taxon>Agaricales</taxon>
        <taxon>Agaricineae</taxon>
        <taxon>Strophariaceae</taxon>
        <taxon>Hypholoma</taxon>
    </lineage>
</organism>
<reference evidence="2" key="1">
    <citation type="submission" date="2014-04" db="EMBL/GenBank/DDBJ databases">
        <title>Evolutionary Origins and Diversification of the Mycorrhizal Mutualists.</title>
        <authorList>
            <consortium name="DOE Joint Genome Institute"/>
            <consortium name="Mycorrhizal Genomics Consortium"/>
            <person name="Kohler A."/>
            <person name="Kuo A."/>
            <person name="Nagy L.G."/>
            <person name="Floudas D."/>
            <person name="Copeland A."/>
            <person name="Barry K.W."/>
            <person name="Cichocki N."/>
            <person name="Veneault-Fourrey C."/>
            <person name="LaButti K."/>
            <person name="Lindquist E.A."/>
            <person name="Lipzen A."/>
            <person name="Lundell T."/>
            <person name="Morin E."/>
            <person name="Murat C."/>
            <person name="Riley R."/>
            <person name="Ohm R."/>
            <person name="Sun H."/>
            <person name="Tunlid A."/>
            <person name="Henrissat B."/>
            <person name="Grigoriev I.V."/>
            <person name="Hibbett D.S."/>
            <person name="Martin F."/>
        </authorList>
    </citation>
    <scope>NUCLEOTIDE SEQUENCE [LARGE SCALE GENOMIC DNA]</scope>
    <source>
        <strain evidence="2">FD-334 SS-4</strain>
    </source>
</reference>
<dbReference type="EMBL" id="KN817518">
    <property type="protein sequence ID" value="KJA30249.1"/>
    <property type="molecule type" value="Genomic_DNA"/>
</dbReference>
<feature type="non-terminal residue" evidence="1">
    <location>
        <position position="1"/>
    </location>
</feature>
<evidence type="ECO:0000313" key="1">
    <source>
        <dbReference type="EMBL" id="KJA30249.1"/>
    </source>
</evidence>
<evidence type="ECO:0008006" key="3">
    <source>
        <dbReference type="Google" id="ProtNLM"/>
    </source>
</evidence>
<protein>
    <recommendedName>
        <fullName evidence="3">RNase H type-1 domain-containing protein</fullName>
    </recommendedName>
</protein>
<feature type="non-terminal residue" evidence="1">
    <location>
        <position position="140"/>
    </location>
</feature>
<name>A0A0D2PHB7_HYPSF</name>
<proteinExistence type="predicted"/>
<dbReference type="AlphaFoldDB" id="A0A0D2PHB7"/>
<dbReference type="OMA" id="YWEALAV"/>
<keyword evidence="2" id="KW-1185">Reference proteome</keyword>
<dbReference type="OrthoDB" id="3249498at2759"/>
<accession>A0A0D2PHB7</accession>